<dbReference type="CDD" id="cd22160">
    <property type="entry name" value="F-box_AtFBL13-like"/>
    <property type="match status" value="1"/>
</dbReference>
<proteinExistence type="predicted"/>
<reference evidence="2" key="1">
    <citation type="submission" date="2020-05" db="EMBL/GenBank/DDBJ databases">
        <title>WGS assembly of Panicum virgatum.</title>
        <authorList>
            <person name="Lovell J.T."/>
            <person name="Jenkins J."/>
            <person name="Shu S."/>
            <person name="Juenger T.E."/>
            <person name="Schmutz J."/>
        </authorList>
    </citation>
    <scope>NUCLEOTIDE SEQUENCE</scope>
    <source>
        <strain evidence="2">AP13</strain>
    </source>
</reference>
<gene>
    <name evidence="2" type="ORF">PVAP13_5NG641612</name>
</gene>
<dbReference type="InterPro" id="IPR036047">
    <property type="entry name" value="F-box-like_dom_sf"/>
</dbReference>
<dbReference type="SUPFAM" id="SSF81383">
    <property type="entry name" value="F-box domain"/>
    <property type="match status" value="1"/>
</dbReference>
<evidence type="ECO:0000313" key="3">
    <source>
        <dbReference type="Proteomes" id="UP000823388"/>
    </source>
</evidence>
<dbReference type="SUPFAM" id="SSF52047">
    <property type="entry name" value="RNI-like"/>
    <property type="match status" value="1"/>
</dbReference>
<accession>A0A8T0S800</accession>
<dbReference type="Proteomes" id="UP000823388">
    <property type="component" value="Chromosome 5N"/>
</dbReference>
<dbReference type="Gene3D" id="3.80.10.10">
    <property type="entry name" value="Ribonuclease Inhibitor"/>
    <property type="match status" value="1"/>
</dbReference>
<dbReference type="PANTHER" id="PTHR34145:SF57">
    <property type="entry name" value="F-BOX DOMAIN-CONTAINING PROTEIN"/>
    <property type="match status" value="1"/>
</dbReference>
<dbReference type="InterPro" id="IPR053772">
    <property type="entry name" value="At1g61320/At1g61330-like"/>
</dbReference>
<dbReference type="InterPro" id="IPR032675">
    <property type="entry name" value="LRR_dom_sf"/>
</dbReference>
<dbReference type="PROSITE" id="PS50181">
    <property type="entry name" value="FBOX"/>
    <property type="match status" value="1"/>
</dbReference>
<keyword evidence="3" id="KW-1185">Reference proteome</keyword>
<feature type="domain" description="F-box" evidence="1">
    <location>
        <begin position="26"/>
        <end position="74"/>
    </location>
</feature>
<dbReference type="Pfam" id="PF23622">
    <property type="entry name" value="LRR_At1g61320_AtMIF1"/>
    <property type="match status" value="1"/>
</dbReference>
<dbReference type="AlphaFoldDB" id="A0A8T0S800"/>
<evidence type="ECO:0000259" key="1">
    <source>
        <dbReference type="PROSITE" id="PS50181"/>
    </source>
</evidence>
<dbReference type="Pfam" id="PF00646">
    <property type="entry name" value="F-box"/>
    <property type="match status" value="1"/>
</dbReference>
<sequence length="430" mass="49638">MEHYLVCRRKRLKRFHKPICGHRSSKVQFSDLPEDVLGLILSKLPPKEIVRTSVLSNNWKHIWTVCPNLRFDSITMCGKDVAGTQHHSQKFVDNVNAILKQYRGRVVQELDVKFEFDATLAEHLDDWNLALDLLPAKFWLRPDRYRFPLELFDGESIFRLQHLQLSFVSFESPSNFCSFPNLKKLDLHVLRVTRADLQDMLSNCFNLEWLSIVRCHLDGAQLKVVRPLPRLLYLHVTYCDISGIEFIAVNLQTFVYRDARFLHLGPALALKDASLDFIGKMTLEFALTSLPNLLPSIPLIQGNISKFSQLKYLQLSFIVCPEDLNNLLCLASFLSAAPFIETLNINRLAQCTYSCLKELSITGFAGCTGQVEFWCTLWKNPLTWRFYTIDRADQIGNDGEYERRIRLKALDIARIHLDGRVSQNTKIVMM</sequence>
<dbReference type="EMBL" id="CM029046">
    <property type="protein sequence ID" value="KAG2594357.1"/>
    <property type="molecule type" value="Genomic_DNA"/>
</dbReference>
<name>A0A8T0S800_PANVG</name>
<dbReference type="Gene3D" id="1.20.1280.50">
    <property type="match status" value="1"/>
</dbReference>
<evidence type="ECO:0000313" key="2">
    <source>
        <dbReference type="EMBL" id="KAG2594357.1"/>
    </source>
</evidence>
<comment type="caution">
    <text evidence="2">The sequence shown here is derived from an EMBL/GenBank/DDBJ whole genome shotgun (WGS) entry which is preliminary data.</text>
</comment>
<dbReference type="SMART" id="SM00256">
    <property type="entry name" value="FBOX"/>
    <property type="match status" value="1"/>
</dbReference>
<dbReference type="InterPro" id="IPR001810">
    <property type="entry name" value="F-box_dom"/>
</dbReference>
<dbReference type="InterPro" id="IPR055357">
    <property type="entry name" value="LRR_At1g61320_AtMIF1"/>
</dbReference>
<protein>
    <recommendedName>
        <fullName evidence="1">F-box domain-containing protein</fullName>
    </recommendedName>
</protein>
<organism evidence="2 3">
    <name type="scientific">Panicum virgatum</name>
    <name type="common">Blackwell switchgrass</name>
    <dbReference type="NCBI Taxonomy" id="38727"/>
    <lineage>
        <taxon>Eukaryota</taxon>
        <taxon>Viridiplantae</taxon>
        <taxon>Streptophyta</taxon>
        <taxon>Embryophyta</taxon>
        <taxon>Tracheophyta</taxon>
        <taxon>Spermatophyta</taxon>
        <taxon>Magnoliopsida</taxon>
        <taxon>Liliopsida</taxon>
        <taxon>Poales</taxon>
        <taxon>Poaceae</taxon>
        <taxon>PACMAD clade</taxon>
        <taxon>Panicoideae</taxon>
        <taxon>Panicodae</taxon>
        <taxon>Paniceae</taxon>
        <taxon>Panicinae</taxon>
        <taxon>Panicum</taxon>
        <taxon>Panicum sect. Hiantes</taxon>
    </lineage>
</organism>
<dbReference type="PANTHER" id="PTHR34145">
    <property type="entry name" value="OS02G0105600 PROTEIN"/>
    <property type="match status" value="1"/>
</dbReference>
<dbReference type="InterPro" id="IPR053781">
    <property type="entry name" value="F-box_AtFBL13-like"/>
</dbReference>